<feature type="compositionally biased region" description="Basic and acidic residues" evidence="1">
    <location>
        <begin position="67"/>
        <end position="84"/>
    </location>
</feature>
<sequence>MKEKKKEKKERVKEGKKEKKKRKKEKERKKKRKKRKERKEKKEKKQRKKEKEKEKEKERKRKKERKEKKNNGEKIPHRKLEGGRRKTASQEGKFGPATEDISSSHHKHVDVFSSDEQECGEEGNMKGTCSQAVHPDGQPSIPVKVPRHPGKDSEGQRSKTRKFVVIGGDVGVCVMMAAQSGSVVSELISRDLGETPNPRVSFYPLALPAPRVSCSTGQRRNEVFTSCDKAPKWDV</sequence>
<name>A0A2T7NL42_POMCA</name>
<dbReference type="EMBL" id="PZQS01000011">
    <property type="protein sequence ID" value="PVD21876.1"/>
    <property type="molecule type" value="Genomic_DNA"/>
</dbReference>
<dbReference type="Proteomes" id="UP000245119">
    <property type="component" value="Linkage Group LG11"/>
</dbReference>
<protein>
    <submittedName>
        <fullName evidence="2">Uncharacterized protein</fullName>
    </submittedName>
</protein>
<proteinExistence type="predicted"/>
<organism evidence="2 3">
    <name type="scientific">Pomacea canaliculata</name>
    <name type="common">Golden apple snail</name>
    <dbReference type="NCBI Taxonomy" id="400727"/>
    <lineage>
        <taxon>Eukaryota</taxon>
        <taxon>Metazoa</taxon>
        <taxon>Spiralia</taxon>
        <taxon>Lophotrochozoa</taxon>
        <taxon>Mollusca</taxon>
        <taxon>Gastropoda</taxon>
        <taxon>Caenogastropoda</taxon>
        <taxon>Architaenioglossa</taxon>
        <taxon>Ampullarioidea</taxon>
        <taxon>Ampullariidae</taxon>
        <taxon>Pomacea</taxon>
    </lineage>
</organism>
<keyword evidence="3" id="KW-1185">Reference proteome</keyword>
<gene>
    <name evidence="2" type="ORF">C0Q70_17679</name>
</gene>
<reference evidence="2 3" key="1">
    <citation type="submission" date="2018-04" db="EMBL/GenBank/DDBJ databases">
        <title>The genome of golden apple snail Pomacea canaliculata provides insight into stress tolerance and invasive adaptation.</title>
        <authorList>
            <person name="Liu C."/>
            <person name="Liu B."/>
            <person name="Ren Y."/>
            <person name="Zhang Y."/>
            <person name="Wang H."/>
            <person name="Li S."/>
            <person name="Jiang F."/>
            <person name="Yin L."/>
            <person name="Zhang G."/>
            <person name="Qian W."/>
            <person name="Fan W."/>
        </authorList>
    </citation>
    <scope>NUCLEOTIDE SEQUENCE [LARGE SCALE GENOMIC DNA]</scope>
    <source>
        <strain evidence="2">SZHN2017</strain>
        <tissue evidence="2">Muscle</tissue>
    </source>
</reference>
<evidence type="ECO:0000313" key="2">
    <source>
        <dbReference type="EMBL" id="PVD21876.1"/>
    </source>
</evidence>
<accession>A0A2T7NL42</accession>
<evidence type="ECO:0000256" key="1">
    <source>
        <dbReference type="SAM" id="MobiDB-lite"/>
    </source>
</evidence>
<feature type="region of interest" description="Disordered" evidence="1">
    <location>
        <begin position="1"/>
        <end position="160"/>
    </location>
</feature>
<comment type="caution">
    <text evidence="2">The sequence shown here is derived from an EMBL/GenBank/DDBJ whole genome shotgun (WGS) entry which is preliminary data.</text>
</comment>
<dbReference type="AlphaFoldDB" id="A0A2T7NL42"/>
<evidence type="ECO:0000313" key="3">
    <source>
        <dbReference type="Proteomes" id="UP000245119"/>
    </source>
</evidence>
<feature type="compositionally biased region" description="Basic and acidic residues" evidence="1">
    <location>
        <begin position="1"/>
        <end position="17"/>
    </location>
</feature>
<feature type="compositionally biased region" description="Basic residues" evidence="1">
    <location>
        <begin position="18"/>
        <end position="48"/>
    </location>
</feature>